<feature type="transmembrane region" description="Helical" evidence="7">
    <location>
        <begin position="7"/>
        <end position="32"/>
    </location>
</feature>
<feature type="transmembrane region" description="Helical" evidence="7">
    <location>
        <begin position="279"/>
        <end position="298"/>
    </location>
</feature>
<accession>A0A248TPE4</accession>
<dbReference type="KEGG" id="bko:CKF48_08705"/>
<dbReference type="InterPro" id="IPR011701">
    <property type="entry name" value="MFS"/>
</dbReference>
<evidence type="ECO:0000259" key="8">
    <source>
        <dbReference type="PROSITE" id="PS50850"/>
    </source>
</evidence>
<dbReference type="GO" id="GO:0022857">
    <property type="term" value="F:transmembrane transporter activity"/>
    <property type="evidence" value="ECO:0007669"/>
    <property type="project" value="InterPro"/>
</dbReference>
<dbReference type="InterPro" id="IPR036259">
    <property type="entry name" value="MFS_trans_sf"/>
</dbReference>
<protein>
    <submittedName>
        <fullName evidence="9">MFS transporter</fullName>
    </submittedName>
</protein>
<dbReference type="Proteomes" id="UP000215137">
    <property type="component" value="Chromosome"/>
</dbReference>
<evidence type="ECO:0000256" key="6">
    <source>
        <dbReference type="ARBA" id="ARBA00023136"/>
    </source>
</evidence>
<feature type="transmembrane region" description="Helical" evidence="7">
    <location>
        <begin position="161"/>
        <end position="181"/>
    </location>
</feature>
<feature type="domain" description="Major facilitator superfamily (MFS) profile" evidence="8">
    <location>
        <begin position="5"/>
        <end position="395"/>
    </location>
</feature>
<evidence type="ECO:0000313" key="9">
    <source>
        <dbReference type="EMBL" id="ASV69989.1"/>
    </source>
</evidence>
<feature type="transmembrane region" description="Helical" evidence="7">
    <location>
        <begin position="71"/>
        <end position="89"/>
    </location>
</feature>
<keyword evidence="2" id="KW-0813">Transport</keyword>
<feature type="transmembrane region" description="Helical" evidence="7">
    <location>
        <begin position="38"/>
        <end position="59"/>
    </location>
</feature>
<keyword evidence="10" id="KW-1185">Reference proteome</keyword>
<keyword evidence="5 7" id="KW-1133">Transmembrane helix</keyword>
<feature type="transmembrane region" description="Helical" evidence="7">
    <location>
        <begin position="129"/>
        <end position="155"/>
    </location>
</feature>
<keyword evidence="3" id="KW-1003">Cell membrane</keyword>
<feature type="transmembrane region" description="Helical" evidence="7">
    <location>
        <begin position="370"/>
        <end position="389"/>
    </location>
</feature>
<organism evidence="9 10">
    <name type="scientific">Cytobacillus kochii</name>
    <dbReference type="NCBI Taxonomy" id="859143"/>
    <lineage>
        <taxon>Bacteria</taxon>
        <taxon>Bacillati</taxon>
        <taxon>Bacillota</taxon>
        <taxon>Bacilli</taxon>
        <taxon>Bacillales</taxon>
        <taxon>Bacillaceae</taxon>
        <taxon>Cytobacillus</taxon>
    </lineage>
</organism>
<dbReference type="EMBL" id="CP022983">
    <property type="protein sequence ID" value="ASV69989.1"/>
    <property type="molecule type" value="Genomic_DNA"/>
</dbReference>
<feature type="transmembrane region" description="Helical" evidence="7">
    <location>
        <begin position="304"/>
        <end position="326"/>
    </location>
</feature>
<evidence type="ECO:0000256" key="5">
    <source>
        <dbReference type="ARBA" id="ARBA00022989"/>
    </source>
</evidence>
<dbReference type="SUPFAM" id="SSF103473">
    <property type="entry name" value="MFS general substrate transporter"/>
    <property type="match status" value="1"/>
</dbReference>
<dbReference type="PROSITE" id="PS50850">
    <property type="entry name" value="MFS"/>
    <property type="match status" value="1"/>
</dbReference>
<keyword evidence="4 7" id="KW-0812">Transmembrane</keyword>
<name>A0A248TPE4_9BACI</name>
<dbReference type="PRINTS" id="PR01988">
    <property type="entry name" value="EXPORTERBACE"/>
</dbReference>
<evidence type="ECO:0000313" key="10">
    <source>
        <dbReference type="Proteomes" id="UP000215137"/>
    </source>
</evidence>
<gene>
    <name evidence="9" type="ORF">CKF48_08705</name>
</gene>
<dbReference type="PANTHER" id="PTHR43266:SF2">
    <property type="entry name" value="MAJOR FACILITATOR SUPERFAMILY (MFS) PROFILE DOMAIN-CONTAINING PROTEIN"/>
    <property type="match status" value="1"/>
</dbReference>
<reference evidence="9 10" key="1">
    <citation type="submission" date="2017-08" db="EMBL/GenBank/DDBJ databases">
        <title>Complete Genome Sequence of Bacillus kochii Oregon-R-modENCODE STRAIN BDGP4, isolated from Drosophila melanogaster gut.</title>
        <authorList>
            <person name="Wan K.H."/>
            <person name="Yu C."/>
            <person name="Park S."/>
            <person name="Hammonds A.S."/>
            <person name="Booth B.W."/>
            <person name="Celniker S.E."/>
        </authorList>
    </citation>
    <scope>NUCLEOTIDE SEQUENCE [LARGE SCALE GENOMIC DNA]</scope>
    <source>
        <strain evidence="9 10">BDGP4</strain>
    </source>
</reference>
<sequence>MGWRNPALLILGIGVSYLGNWIYLIALNVYIIDLTGSAAAVAGLYIIRPLAMLMTNLWSGSVIDRVNKRRLMIFIDIVRGLLVVCLPFLHSLWLIYFLLLLINLAGSFFGPSSQVYITKLIPESERKRVNSLIGMAGNGAIMIGPAIAGVLMTTVSLAVCFYINAATFIICAFFIFLLPNVDEQNNHVRERIRLKTLIEDWRTIIRFSKGAKYFISVYLLFQTTMLICVALDSQEVTFLTRDLGLSNEAYGYIVAMTGIGAIFGGLCSSLLAKKLSLKLYIGAGMLLTSIGYIVFYASSHYLTATIAFVILGFFFTFANAGYVTFFQKQVPVDIMGRFASVADLLQGIVQIGLTLLLGLLAEWFTLQEVSVVFAVISGIVSIALVATIYRPSKASYFEDKAVSS</sequence>
<feature type="transmembrane region" description="Helical" evidence="7">
    <location>
        <begin position="338"/>
        <end position="364"/>
    </location>
</feature>
<evidence type="ECO:0000256" key="7">
    <source>
        <dbReference type="SAM" id="Phobius"/>
    </source>
</evidence>
<evidence type="ECO:0000256" key="3">
    <source>
        <dbReference type="ARBA" id="ARBA00022475"/>
    </source>
</evidence>
<evidence type="ECO:0000256" key="2">
    <source>
        <dbReference type="ARBA" id="ARBA00022448"/>
    </source>
</evidence>
<dbReference type="InterPro" id="IPR020846">
    <property type="entry name" value="MFS_dom"/>
</dbReference>
<comment type="subcellular location">
    <subcellularLocation>
        <location evidence="1">Cell membrane</location>
        <topology evidence="1">Multi-pass membrane protein</topology>
    </subcellularLocation>
</comment>
<dbReference type="OrthoDB" id="2156306at2"/>
<evidence type="ECO:0000256" key="4">
    <source>
        <dbReference type="ARBA" id="ARBA00022692"/>
    </source>
</evidence>
<dbReference type="AlphaFoldDB" id="A0A248TPE4"/>
<dbReference type="GO" id="GO:0005886">
    <property type="term" value="C:plasma membrane"/>
    <property type="evidence" value="ECO:0007669"/>
    <property type="project" value="UniProtKB-SubCell"/>
</dbReference>
<dbReference type="Pfam" id="PF07690">
    <property type="entry name" value="MFS_1"/>
    <property type="match status" value="1"/>
</dbReference>
<dbReference type="CDD" id="cd06173">
    <property type="entry name" value="MFS_MefA_like"/>
    <property type="match status" value="1"/>
</dbReference>
<feature type="transmembrane region" description="Helical" evidence="7">
    <location>
        <begin position="213"/>
        <end position="232"/>
    </location>
</feature>
<dbReference type="PANTHER" id="PTHR43266">
    <property type="entry name" value="MACROLIDE-EFFLUX PROTEIN"/>
    <property type="match status" value="1"/>
</dbReference>
<dbReference type="Gene3D" id="1.20.1250.20">
    <property type="entry name" value="MFS general substrate transporter like domains"/>
    <property type="match status" value="1"/>
</dbReference>
<evidence type="ECO:0000256" key="1">
    <source>
        <dbReference type="ARBA" id="ARBA00004651"/>
    </source>
</evidence>
<feature type="transmembrane region" description="Helical" evidence="7">
    <location>
        <begin position="252"/>
        <end position="272"/>
    </location>
</feature>
<dbReference type="InterPro" id="IPR022324">
    <property type="entry name" value="Bacilysin_exporter_BacE_put"/>
</dbReference>
<proteinExistence type="predicted"/>
<feature type="transmembrane region" description="Helical" evidence="7">
    <location>
        <begin position="95"/>
        <end position="117"/>
    </location>
</feature>
<keyword evidence="6 7" id="KW-0472">Membrane</keyword>